<evidence type="ECO:0000313" key="10">
    <source>
        <dbReference type="Proteomes" id="UP000604381"/>
    </source>
</evidence>
<comment type="subcellular location">
    <subcellularLocation>
        <location evidence="6">Cytoplasm</location>
    </subcellularLocation>
</comment>
<evidence type="ECO:0000256" key="6">
    <source>
        <dbReference type="HAMAP-Rule" id="MF_00379"/>
    </source>
</evidence>
<gene>
    <name evidence="6 9" type="primary">mnmE</name>
    <name evidence="6" type="synonym">trmE</name>
    <name evidence="9" type="ORF">ISN26_03725</name>
</gene>
<reference evidence="9" key="1">
    <citation type="submission" date="2020-10" db="EMBL/GenBank/DDBJ databases">
        <title>An improved Amphimedon queenslandica hologenome assembly reveals how three proteobacterial symbionts can extend the metabolic phenotypic of their marine sponge host.</title>
        <authorList>
            <person name="Degnan B."/>
            <person name="Degnan S."/>
            <person name="Xiang X."/>
        </authorList>
    </citation>
    <scope>NUCLEOTIDE SEQUENCE</scope>
    <source>
        <strain evidence="9">AqS2</strain>
    </source>
</reference>
<dbReference type="PANTHER" id="PTHR42714:SF2">
    <property type="entry name" value="TRNA MODIFICATION GTPASE GTPBP3, MITOCHONDRIAL"/>
    <property type="match status" value="1"/>
</dbReference>
<dbReference type="GO" id="GO:0005525">
    <property type="term" value="F:GTP binding"/>
    <property type="evidence" value="ECO:0007669"/>
    <property type="project" value="UniProtKB-UniRule"/>
</dbReference>
<feature type="binding site" evidence="6">
    <location>
        <position position="28"/>
    </location>
    <ligand>
        <name>(6S)-5-formyl-5,6,7,8-tetrahydrofolate</name>
        <dbReference type="ChEBI" id="CHEBI:57457"/>
    </ligand>
</feature>
<feature type="binding site" evidence="6">
    <location>
        <position position="235"/>
    </location>
    <ligand>
        <name>Mg(2+)</name>
        <dbReference type="ChEBI" id="CHEBI:18420"/>
    </ligand>
</feature>
<dbReference type="Gene3D" id="3.40.50.300">
    <property type="entry name" value="P-loop containing nucleotide triphosphate hydrolases"/>
    <property type="match status" value="1"/>
</dbReference>
<evidence type="ECO:0000256" key="4">
    <source>
        <dbReference type="ARBA" id="ARBA00022958"/>
    </source>
</evidence>
<feature type="domain" description="TrmE-type G" evidence="8">
    <location>
        <begin position="221"/>
        <end position="364"/>
    </location>
</feature>
<comment type="function">
    <text evidence="6">Exhibits a very high intrinsic GTPase hydrolysis rate. Involved in the addition of a carboxymethylaminomethyl (cmnm) group at the wobble position (U34) of certain tRNAs, forming tRNA-cmnm(5)s(2)U34.</text>
</comment>
<keyword evidence="6" id="KW-0963">Cytoplasm</keyword>
<feature type="binding site" evidence="6">
    <location>
        <position position="256"/>
    </location>
    <ligand>
        <name>Mg(2+)</name>
        <dbReference type="ChEBI" id="CHEBI:18420"/>
    </ligand>
</feature>
<dbReference type="InterPro" id="IPR031168">
    <property type="entry name" value="G_TrmE"/>
</dbReference>
<keyword evidence="6" id="KW-0378">Hydrolase</keyword>
<dbReference type="InterPro" id="IPR027417">
    <property type="entry name" value="P-loop_NTPase"/>
</dbReference>
<evidence type="ECO:0000313" key="9">
    <source>
        <dbReference type="EMBL" id="MBF2735183.1"/>
    </source>
</evidence>
<sequence length="437" mass="45023">MTARGANSGELIAAAATAQGKGAIGIVRLSGTGAAALAKRLLDRPPRPGRVNRRRFLAADGGVIDEGLVLAFRAPRSFTGEDMLELHGHGGTAVLQALLARCIELGARLAEPGEFALRAFGNGKIDLTQAEGIADLINATSARAARLAAASMGGALRAALDGLGAELLAARGQLEAAIDFGEDVDFGGKHQRRLRADLKRLSARAAALLAECRRAAACQEGASIALVGRPNAGKSSLLNALAGRDAAIVDGRPGTTRDVVTATVEIDGVAATVYDTAGLRDGGSKVEREGMRRARRRQEEADVVVLVQDVRDERPAAAAHDVLALNKIDLLPQRPRAGGKKVPVAAKTGAGLPALRRALARALGRGGGDEPAFLARARHVRALEEAAAALAAAAAGGELVAAAEELRRAQERLGTITGAVGVEDLLGEIFARFCIGK</sequence>
<dbReference type="GO" id="GO:0046872">
    <property type="term" value="F:metal ion binding"/>
    <property type="evidence" value="ECO:0007669"/>
    <property type="project" value="UniProtKB-KW"/>
</dbReference>
<keyword evidence="4 6" id="KW-0630">Potassium</keyword>
<dbReference type="InterPro" id="IPR005225">
    <property type="entry name" value="Small_GTP-bd"/>
</dbReference>
<comment type="similarity">
    <text evidence="1 6 7">Belongs to the TRAFAC class TrmE-Era-EngA-EngB-Septin-like GTPase superfamily. TrmE GTPase family.</text>
</comment>
<keyword evidence="5 6" id="KW-0342">GTP-binding</keyword>
<evidence type="ECO:0000256" key="7">
    <source>
        <dbReference type="RuleBase" id="RU003313"/>
    </source>
</evidence>
<accession>A0A930UGD2</accession>
<dbReference type="CDD" id="cd14858">
    <property type="entry name" value="TrmE_N"/>
    <property type="match status" value="1"/>
</dbReference>
<feature type="binding site" evidence="6">
    <location>
        <position position="85"/>
    </location>
    <ligand>
        <name>(6S)-5-formyl-5,6,7,8-tetrahydrofolate</name>
        <dbReference type="ChEBI" id="CHEBI:57457"/>
    </ligand>
</feature>
<dbReference type="PROSITE" id="PS51709">
    <property type="entry name" value="G_TRME"/>
    <property type="match status" value="1"/>
</dbReference>
<organism evidence="9 10">
    <name type="scientific">Candidatus Amphirhobacter heronislandensis</name>
    <dbReference type="NCBI Taxonomy" id="1732024"/>
    <lineage>
        <taxon>Bacteria</taxon>
        <taxon>Pseudomonadati</taxon>
        <taxon>Pseudomonadota</taxon>
        <taxon>Gammaproteobacteria</taxon>
        <taxon>Candidatus Tethybacterales</taxon>
        <taxon>Candidatus Tethybacteraceae</taxon>
        <taxon>Candidatus Amphirhobacter</taxon>
    </lineage>
</organism>
<comment type="subunit">
    <text evidence="6">Homodimer. Heterotetramer of two MnmE and two MnmG subunits.</text>
</comment>
<evidence type="ECO:0000256" key="5">
    <source>
        <dbReference type="ARBA" id="ARBA00023134"/>
    </source>
</evidence>
<dbReference type="PANTHER" id="PTHR42714">
    <property type="entry name" value="TRNA MODIFICATION GTPASE GTPBP3"/>
    <property type="match status" value="1"/>
</dbReference>
<comment type="caution">
    <text evidence="6">Lacks conserved residue(s) required for the propagation of feature annotation.</text>
</comment>
<dbReference type="InterPro" id="IPR004520">
    <property type="entry name" value="GTPase_MnmE"/>
</dbReference>
<dbReference type="InterPro" id="IPR025867">
    <property type="entry name" value="MnmE_helical"/>
</dbReference>
<dbReference type="Gene3D" id="3.30.1360.120">
    <property type="entry name" value="Probable tRNA modification gtpase trme, domain 1"/>
    <property type="match status" value="1"/>
</dbReference>
<evidence type="ECO:0000256" key="1">
    <source>
        <dbReference type="ARBA" id="ARBA00011043"/>
    </source>
</evidence>
<dbReference type="GO" id="GO:0002098">
    <property type="term" value="P:tRNA wobble uridine modification"/>
    <property type="evidence" value="ECO:0007669"/>
    <property type="project" value="TreeGrafter"/>
</dbReference>
<dbReference type="CDD" id="cd04164">
    <property type="entry name" value="trmE"/>
    <property type="match status" value="1"/>
</dbReference>
<dbReference type="Pfam" id="PF10396">
    <property type="entry name" value="TrmE_N"/>
    <property type="match status" value="1"/>
</dbReference>
<feature type="binding site" evidence="6">
    <location>
        <begin position="275"/>
        <end position="278"/>
    </location>
    <ligand>
        <name>GTP</name>
        <dbReference type="ChEBI" id="CHEBI:37565"/>
    </ligand>
</feature>
<name>A0A930UGD2_9GAMM</name>
<evidence type="ECO:0000256" key="2">
    <source>
        <dbReference type="ARBA" id="ARBA00022694"/>
    </source>
</evidence>
<keyword evidence="2 6" id="KW-0819">tRNA processing</keyword>
<feature type="binding site" evidence="6">
    <location>
        <position position="437"/>
    </location>
    <ligand>
        <name>(6S)-5-formyl-5,6,7,8-tetrahydrofolate</name>
        <dbReference type="ChEBI" id="CHEBI:57457"/>
    </ligand>
</feature>
<dbReference type="GO" id="GO:0005829">
    <property type="term" value="C:cytosol"/>
    <property type="evidence" value="ECO:0007669"/>
    <property type="project" value="TreeGrafter"/>
</dbReference>
<dbReference type="AlphaFoldDB" id="A0A930UGD2"/>
<comment type="caution">
    <text evidence="9">The sequence shown here is derived from an EMBL/GenBank/DDBJ whole genome shotgun (WGS) entry which is preliminary data.</text>
</comment>
<keyword evidence="6" id="KW-0479">Metal-binding</keyword>
<dbReference type="Gene3D" id="1.20.120.430">
    <property type="entry name" value="tRNA modification GTPase MnmE domain 2"/>
    <property type="match status" value="1"/>
</dbReference>
<feature type="binding site" evidence="6">
    <location>
        <begin position="231"/>
        <end position="236"/>
    </location>
    <ligand>
        <name>GTP</name>
        <dbReference type="ChEBI" id="CHEBI:37565"/>
    </ligand>
</feature>
<dbReference type="NCBIfam" id="NF003661">
    <property type="entry name" value="PRK05291.1-3"/>
    <property type="match status" value="1"/>
</dbReference>
<keyword evidence="10" id="KW-1185">Reference proteome</keyword>
<dbReference type="GO" id="GO:0003924">
    <property type="term" value="F:GTPase activity"/>
    <property type="evidence" value="ECO:0007669"/>
    <property type="project" value="UniProtKB-UniRule"/>
</dbReference>
<dbReference type="PRINTS" id="PR00326">
    <property type="entry name" value="GTP1OBG"/>
</dbReference>
<evidence type="ECO:0000259" key="8">
    <source>
        <dbReference type="PROSITE" id="PS51709"/>
    </source>
</evidence>
<dbReference type="InterPro" id="IPR018948">
    <property type="entry name" value="GTP-bd_TrmE_N"/>
</dbReference>
<protein>
    <recommendedName>
        <fullName evidence="6">tRNA modification GTPase MnmE</fullName>
        <ecNumber evidence="6">3.6.-.-</ecNumber>
    </recommendedName>
</protein>
<comment type="cofactor">
    <cofactor evidence="6">
        <name>K(+)</name>
        <dbReference type="ChEBI" id="CHEBI:29103"/>
    </cofactor>
    <text evidence="6">Binds 1 potassium ion per subunit.</text>
</comment>
<dbReference type="InterPro" id="IPR006073">
    <property type="entry name" value="GTP-bd"/>
</dbReference>
<proteinExistence type="inferred from homology"/>
<feature type="binding site" evidence="6">
    <location>
        <begin position="250"/>
        <end position="256"/>
    </location>
    <ligand>
        <name>GTP</name>
        <dbReference type="ChEBI" id="CHEBI:37565"/>
    </ligand>
</feature>
<feature type="binding site" evidence="6">
    <location>
        <position position="124"/>
    </location>
    <ligand>
        <name>(6S)-5-formyl-5,6,7,8-tetrahydrofolate</name>
        <dbReference type="ChEBI" id="CHEBI:57457"/>
    </ligand>
</feature>
<evidence type="ECO:0000256" key="3">
    <source>
        <dbReference type="ARBA" id="ARBA00022741"/>
    </source>
</evidence>
<dbReference type="InterPro" id="IPR027368">
    <property type="entry name" value="MnmE_dom2"/>
</dbReference>
<dbReference type="Pfam" id="PF01926">
    <property type="entry name" value="MMR_HSR1"/>
    <property type="match status" value="1"/>
</dbReference>
<dbReference type="NCBIfam" id="TIGR00450">
    <property type="entry name" value="mnmE_trmE_thdF"/>
    <property type="match status" value="1"/>
</dbReference>
<dbReference type="EMBL" id="JADHEI010000033">
    <property type="protein sequence ID" value="MBF2735183.1"/>
    <property type="molecule type" value="Genomic_DNA"/>
</dbReference>
<dbReference type="Pfam" id="PF12631">
    <property type="entry name" value="MnmE_helical"/>
    <property type="match status" value="1"/>
</dbReference>
<dbReference type="GO" id="GO:0030488">
    <property type="term" value="P:tRNA methylation"/>
    <property type="evidence" value="ECO:0007669"/>
    <property type="project" value="TreeGrafter"/>
</dbReference>
<dbReference type="NCBIfam" id="TIGR00231">
    <property type="entry name" value="small_GTP"/>
    <property type="match status" value="1"/>
</dbReference>
<keyword evidence="3 6" id="KW-0547">Nucleotide-binding</keyword>
<keyword evidence="6" id="KW-0460">Magnesium</keyword>
<dbReference type="InterPro" id="IPR027266">
    <property type="entry name" value="TrmE/GcvT-like"/>
</dbReference>
<dbReference type="HAMAP" id="MF_00379">
    <property type="entry name" value="GTPase_MnmE"/>
    <property type="match status" value="1"/>
</dbReference>
<dbReference type="Proteomes" id="UP000604381">
    <property type="component" value="Unassembled WGS sequence"/>
</dbReference>
<dbReference type="EC" id="3.6.-.-" evidence="6"/>
<dbReference type="SUPFAM" id="SSF52540">
    <property type="entry name" value="P-loop containing nucleoside triphosphate hydrolases"/>
    <property type="match status" value="1"/>
</dbReference>